<dbReference type="Proteomes" id="UP000569005">
    <property type="component" value="Unassembled WGS sequence"/>
</dbReference>
<evidence type="ECO:0000313" key="1">
    <source>
        <dbReference type="EMBL" id="MBB5341494.1"/>
    </source>
</evidence>
<sequence length="145" mass="15220">MTTRLVIFALSAVTFAITPLALKAAQEAAFCPLGNETLHGNYISRGMGTRVGVGPITATGWATFDGKGNFVHPGTASINGVIDTSTEIGTYTVNSDCTGSEVATDGSQYYIVVAPDGSRFTWISTVPGRVVSGTAIRFPRRRGDD</sequence>
<keyword evidence="2" id="KW-1185">Reference proteome</keyword>
<dbReference type="EMBL" id="JACHEA010000001">
    <property type="protein sequence ID" value="MBB5341494.1"/>
    <property type="molecule type" value="Genomic_DNA"/>
</dbReference>
<organism evidence="1 2">
    <name type="scientific">Tunturiibacter gelidiferens</name>
    <dbReference type="NCBI Taxonomy" id="3069689"/>
    <lineage>
        <taxon>Bacteria</taxon>
        <taxon>Pseudomonadati</taxon>
        <taxon>Acidobacteriota</taxon>
        <taxon>Terriglobia</taxon>
        <taxon>Terriglobales</taxon>
        <taxon>Acidobacteriaceae</taxon>
        <taxon>Tunturiibacter</taxon>
    </lineage>
</organism>
<proteinExistence type="predicted"/>
<protein>
    <submittedName>
        <fullName evidence="1">Uncharacterized protein</fullName>
    </submittedName>
</protein>
<name>A0ACC5P3P7_9BACT</name>
<reference evidence="1" key="1">
    <citation type="submission" date="2020-08" db="EMBL/GenBank/DDBJ databases">
        <title>Genomic Encyclopedia of Type Strains, Phase IV (KMG-V): Genome sequencing to study the core and pangenomes of soil and plant-associated prokaryotes.</title>
        <authorList>
            <person name="Whitman W."/>
        </authorList>
    </citation>
    <scope>NUCLEOTIDE SEQUENCE</scope>
    <source>
        <strain evidence="1">M8UP15</strain>
    </source>
</reference>
<evidence type="ECO:0000313" key="2">
    <source>
        <dbReference type="Proteomes" id="UP000569005"/>
    </source>
</evidence>
<accession>A0ACC5P3P7</accession>
<gene>
    <name evidence="1" type="ORF">HDF13_003827</name>
</gene>
<comment type="caution">
    <text evidence="1">The sequence shown here is derived from an EMBL/GenBank/DDBJ whole genome shotgun (WGS) entry which is preliminary data.</text>
</comment>